<evidence type="ECO:0000313" key="2">
    <source>
        <dbReference type="EMBL" id="RYC70176.1"/>
    </source>
</evidence>
<comment type="caution">
    <text evidence="2">The sequence shown here is derived from an EMBL/GenBank/DDBJ whole genome shotgun (WGS) entry which is preliminary data.</text>
</comment>
<evidence type="ECO:0000256" key="1">
    <source>
        <dbReference type="SAM" id="SignalP"/>
    </source>
</evidence>
<dbReference type="Gene3D" id="2.180.10.10">
    <property type="entry name" value="RHS repeat-associated core"/>
    <property type="match status" value="1"/>
</dbReference>
<keyword evidence="3" id="KW-1185">Reference proteome</keyword>
<evidence type="ECO:0000313" key="3">
    <source>
        <dbReference type="Proteomes" id="UP000290407"/>
    </source>
</evidence>
<dbReference type="EMBL" id="SBLB01000002">
    <property type="protein sequence ID" value="RYC70176.1"/>
    <property type="molecule type" value="Genomic_DNA"/>
</dbReference>
<protein>
    <recommendedName>
        <fullName evidence="4">RHS repeat protein</fullName>
    </recommendedName>
</protein>
<organism evidence="2 3">
    <name type="scientific">Spirosoma sordidisoli</name>
    <dbReference type="NCBI Taxonomy" id="2502893"/>
    <lineage>
        <taxon>Bacteria</taxon>
        <taxon>Pseudomonadati</taxon>
        <taxon>Bacteroidota</taxon>
        <taxon>Cytophagia</taxon>
        <taxon>Cytophagales</taxon>
        <taxon>Cytophagaceae</taxon>
        <taxon>Spirosoma</taxon>
    </lineage>
</organism>
<name>A0A4Q2ULR3_9BACT</name>
<accession>A0A4Q2ULR3</accession>
<feature type="signal peptide" evidence="1">
    <location>
        <begin position="1"/>
        <end position="18"/>
    </location>
</feature>
<feature type="chain" id="PRO_5020616866" description="RHS repeat protein" evidence="1">
    <location>
        <begin position="19"/>
        <end position="316"/>
    </location>
</feature>
<dbReference type="PROSITE" id="PS51257">
    <property type="entry name" value="PROKAR_LIPOPROTEIN"/>
    <property type="match status" value="1"/>
</dbReference>
<proteinExistence type="predicted"/>
<dbReference type="RefSeq" id="WP_129601386.1">
    <property type="nucleotide sequence ID" value="NZ_SBLB01000002.1"/>
</dbReference>
<gene>
    <name evidence="2" type="ORF">EQG79_09930</name>
</gene>
<keyword evidence="1" id="KW-0732">Signal</keyword>
<sequence>MKKLYAAGYSLWISALVAGITGCHQDPFLPKSAIPFACQLSQSVTIDEDLRDTTTYQYNSFGNVEKSTYRRWVRGQLMMSTEQVYVYTADHYLTSQVEQLISRDNSGRQIKQVNGYLYTYEDERLRTVKIINNTTNVTLGYRDYTYNGDRLKTYTQADANRVVTKRYSYDDTGKLLSCQAPGSISSYTVDKGKIIAESHYGNPDSTDIRYQFDNRGQLEKQTVYSGFSRVQYSYTYDNNPYWYQTQLGLRGIPALDLGEHRPLHNVKTRTYQRYQNDRLLEEQTLVYNHAYNKNGYSLGYGRSDGARQINYYTNCP</sequence>
<dbReference type="Proteomes" id="UP000290407">
    <property type="component" value="Unassembled WGS sequence"/>
</dbReference>
<dbReference type="AlphaFoldDB" id="A0A4Q2ULR3"/>
<evidence type="ECO:0008006" key="4">
    <source>
        <dbReference type="Google" id="ProtNLM"/>
    </source>
</evidence>
<reference evidence="2 3" key="1">
    <citation type="submission" date="2019-01" db="EMBL/GenBank/DDBJ databases">
        <title>Spirosoma flava sp. nov., a propanil-degrading bacterium isolated from herbicide-contaminated soil.</title>
        <authorList>
            <person name="Zhang L."/>
            <person name="Jiang J.-D."/>
        </authorList>
    </citation>
    <scope>NUCLEOTIDE SEQUENCE [LARGE SCALE GENOMIC DNA]</scope>
    <source>
        <strain evidence="2 3">TY50</strain>
    </source>
</reference>